<gene>
    <name evidence="3" type="ORF">RYS15_12595</name>
</gene>
<evidence type="ECO:0000313" key="4">
    <source>
        <dbReference type="Proteomes" id="UP001269819"/>
    </source>
</evidence>
<dbReference type="InterPro" id="IPR006076">
    <property type="entry name" value="FAD-dep_OxRdtase"/>
</dbReference>
<sequence>MTSTHPHYLRHCGWQVVDSDGAAAAPLQGPVHCDAVVIGAGYTGLGIARTLASLRPGADIRVLEADAVGAGSPGRNSGFMLEHALAAPSAEAAQSLYQAYRAVHHSMATLANLDQTATATVFKGAASPRGQQHLQAMARHLEASGQPCQWLDRDAVTALTGSHHYRQGLALPGSRLVNPRQLIRALVAAAPAGVTVHEHSPAMVISRERDRWLVRTPNGTAYAGQVFLANNAFAAGLGYGRAYSVKIFTYAGLTPRLPAPLFESLAPGGQWGLLPAHRLGSTFRTTEDRRLMVRGMYGYEHEGGQEVAKELMRSLTRRYPQLRSVGLEHWWGGTTSLTFNGAPLWGQLEPGLFASIGCNGVGILKGWLLGSELARLACQQPHLDVPGMLGRAAWMPPEPFRQLGFRAVSAVEKHLAGAEK</sequence>
<dbReference type="PANTHER" id="PTHR13847">
    <property type="entry name" value="SARCOSINE DEHYDROGENASE-RELATED"/>
    <property type="match status" value="1"/>
</dbReference>
<keyword evidence="1 3" id="KW-0560">Oxidoreductase</keyword>
<reference evidence="3 4" key="1">
    <citation type="submission" date="2023-10" db="EMBL/GenBank/DDBJ databases">
        <title>Characteristics and mechanism of a salt-tolerant marine origin heterotrophic nitrifying- aerobic denitrifying bacteria Marinobacter xestospongiae HN1.</title>
        <authorList>
            <person name="Qi R."/>
        </authorList>
    </citation>
    <scope>NUCLEOTIDE SEQUENCE [LARGE SCALE GENOMIC DNA]</scope>
    <source>
        <strain evidence="3 4">HN1</strain>
    </source>
</reference>
<accession>A0ABU3VZ50</accession>
<dbReference type="Gene3D" id="3.30.9.10">
    <property type="entry name" value="D-Amino Acid Oxidase, subunit A, domain 2"/>
    <property type="match status" value="1"/>
</dbReference>
<dbReference type="Proteomes" id="UP001269819">
    <property type="component" value="Unassembled WGS sequence"/>
</dbReference>
<dbReference type="EC" id="1.-.-.-" evidence="3"/>
<keyword evidence="4" id="KW-1185">Reference proteome</keyword>
<evidence type="ECO:0000259" key="2">
    <source>
        <dbReference type="Pfam" id="PF01266"/>
    </source>
</evidence>
<name>A0ABU3VZ50_9GAMM</name>
<organism evidence="3 4">
    <name type="scientific">Marinobacter xestospongiae</name>
    <dbReference type="NCBI Taxonomy" id="994319"/>
    <lineage>
        <taxon>Bacteria</taxon>
        <taxon>Pseudomonadati</taxon>
        <taxon>Pseudomonadota</taxon>
        <taxon>Gammaproteobacteria</taxon>
        <taxon>Pseudomonadales</taxon>
        <taxon>Marinobacteraceae</taxon>
        <taxon>Marinobacter</taxon>
    </lineage>
</organism>
<dbReference type="RefSeq" id="WP_316974062.1">
    <property type="nucleotide sequence ID" value="NZ_JAWIIJ010000008.1"/>
</dbReference>
<comment type="caution">
    <text evidence="3">The sequence shown here is derived from an EMBL/GenBank/DDBJ whole genome shotgun (WGS) entry which is preliminary data.</text>
</comment>
<dbReference type="PANTHER" id="PTHR13847:SF281">
    <property type="entry name" value="FAD DEPENDENT OXIDOREDUCTASE DOMAIN-CONTAINING PROTEIN"/>
    <property type="match status" value="1"/>
</dbReference>
<proteinExistence type="predicted"/>
<dbReference type="InterPro" id="IPR036188">
    <property type="entry name" value="FAD/NAD-bd_sf"/>
</dbReference>
<dbReference type="EMBL" id="JAWIIJ010000008">
    <property type="protein sequence ID" value="MDV2079524.1"/>
    <property type="molecule type" value="Genomic_DNA"/>
</dbReference>
<protein>
    <submittedName>
        <fullName evidence="3">FAD-binding oxidoreductase</fullName>
        <ecNumber evidence="3">1.-.-.-</ecNumber>
    </submittedName>
</protein>
<dbReference type="GO" id="GO:0016491">
    <property type="term" value="F:oxidoreductase activity"/>
    <property type="evidence" value="ECO:0007669"/>
    <property type="project" value="UniProtKB-KW"/>
</dbReference>
<dbReference type="Gene3D" id="3.50.50.60">
    <property type="entry name" value="FAD/NAD(P)-binding domain"/>
    <property type="match status" value="1"/>
</dbReference>
<dbReference type="Pfam" id="PF01266">
    <property type="entry name" value="DAO"/>
    <property type="match status" value="1"/>
</dbReference>
<evidence type="ECO:0000256" key="1">
    <source>
        <dbReference type="ARBA" id="ARBA00023002"/>
    </source>
</evidence>
<feature type="domain" description="FAD dependent oxidoreductase" evidence="2">
    <location>
        <begin position="34"/>
        <end position="376"/>
    </location>
</feature>
<dbReference type="SUPFAM" id="SSF51905">
    <property type="entry name" value="FAD/NAD(P)-binding domain"/>
    <property type="match status" value="1"/>
</dbReference>
<evidence type="ECO:0000313" key="3">
    <source>
        <dbReference type="EMBL" id="MDV2079524.1"/>
    </source>
</evidence>